<accession>A0ABU1B841</accession>
<organism evidence="1 2">
    <name type="scientific">Pseudoalteromonas haloplanktis</name>
    <name type="common">Alteromonas haloplanktis</name>
    <dbReference type="NCBI Taxonomy" id="228"/>
    <lineage>
        <taxon>Bacteria</taxon>
        <taxon>Pseudomonadati</taxon>
        <taxon>Pseudomonadota</taxon>
        <taxon>Gammaproteobacteria</taxon>
        <taxon>Alteromonadales</taxon>
        <taxon>Pseudoalteromonadaceae</taxon>
        <taxon>Pseudoalteromonas</taxon>
    </lineage>
</organism>
<dbReference type="Proteomes" id="UP001226574">
    <property type="component" value="Unassembled WGS sequence"/>
</dbReference>
<dbReference type="EMBL" id="JAVIFY010000001">
    <property type="protein sequence ID" value="MDQ9090422.1"/>
    <property type="molecule type" value="Genomic_DNA"/>
</dbReference>
<dbReference type="RefSeq" id="WP_309038304.1">
    <property type="nucleotide sequence ID" value="NZ_JAVIFY010000001.1"/>
</dbReference>
<keyword evidence="2" id="KW-1185">Reference proteome</keyword>
<comment type="caution">
    <text evidence="1">The sequence shown here is derived from an EMBL/GenBank/DDBJ whole genome shotgun (WGS) entry which is preliminary data.</text>
</comment>
<reference evidence="1 2" key="1">
    <citation type="submission" date="2023-08" db="EMBL/GenBank/DDBJ databases">
        <title>Pseudoalteromonas haloplanktis LL1 genome.</title>
        <authorList>
            <person name="Wu S."/>
        </authorList>
    </citation>
    <scope>NUCLEOTIDE SEQUENCE [LARGE SCALE GENOMIC DNA]</scope>
    <source>
        <strain evidence="1 2">LL1</strain>
    </source>
</reference>
<gene>
    <name evidence="1" type="ORF">RC083_02305</name>
</gene>
<protein>
    <submittedName>
        <fullName evidence="1">Uncharacterized protein</fullName>
    </submittedName>
</protein>
<evidence type="ECO:0000313" key="1">
    <source>
        <dbReference type="EMBL" id="MDQ9090422.1"/>
    </source>
</evidence>
<proteinExistence type="predicted"/>
<evidence type="ECO:0000313" key="2">
    <source>
        <dbReference type="Proteomes" id="UP001226574"/>
    </source>
</evidence>
<sequence>MSSMLKPLIEVSMSKADDELRKEFNDEEQLDNLLMSKPIKKLTTPDIFKFPWKYADNIKAESEIKFGKTLWQKFTSFFMVDL</sequence>
<name>A0ABU1B841_PSEHA</name>